<keyword evidence="2 4" id="KW-0418">Kinase</keyword>
<dbReference type="RefSeq" id="WP_183188489.1">
    <property type="nucleotide sequence ID" value="NZ_JACICD010000001.1"/>
</dbReference>
<name>A0A839Z984_9HYPH</name>
<dbReference type="PANTHER" id="PTHR47098:SF2">
    <property type="entry name" value="PROTEIN MAK32"/>
    <property type="match status" value="1"/>
</dbReference>
<comment type="caution">
    <text evidence="4">The sequence shown here is derived from an EMBL/GenBank/DDBJ whole genome shotgun (WGS) entry which is preliminary data.</text>
</comment>
<gene>
    <name evidence="4" type="ORF">FHS55_000973</name>
</gene>
<evidence type="ECO:0000256" key="1">
    <source>
        <dbReference type="ARBA" id="ARBA00022679"/>
    </source>
</evidence>
<keyword evidence="1 4" id="KW-0808">Transferase</keyword>
<accession>A0A839Z984</accession>
<dbReference type="Proteomes" id="UP000533469">
    <property type="component" value="Unassembled WGS sequence"/>
</dbReference>
<sequence>MIRLFTAGGILLDTVVAADGTLGPRSMGGNAVYSAAGARLWLDGVGIVGRLPENYPRELVAQLAVAGIDTQGLHFEAESVAEGEWFFYRPDGSRADHLHAPLDEPPPHPPGTRLDARTRGLLEERLRLRPAAGRDFASFRRSHPVRLEDVPAAYRQARAAHLAANRPDQQVEMARGLSREGIGLSVDPGSNAGIYPAADLAELFRAVRAFLPSERELEALVPGFGLAAGLLHVQRLGAPIVVVKLGARGCGRLGPDGALETMPAFPVAAVDPTGAGDAFCGGFLAGLVLFEDVRAAICLGTVSASFAVEAFGPFHLLDTSRHTARARLTSYLATLDPALAEPLRPIFSDLDAA</sequence>
<dbReference type="EC" id="2.7.1.15" evidence="4"/>
<evidence type="ECO:0000313" key="4">
    <source>
        <dbReference type="EMBL" id="MBB3770387.1"/>
    </source>
</evidence>
<feature type="domain" description="Carbohydrate kinase PfkB" evidence="3">
    <location>
        <begin position="197"/>
        <end position="313"/>
    </location>
</feature>
<organism evidence="4 5">
    <name type="scientific">Ancylobacter tetraedralis</name>
    <dbReference type="NCBI Taxonomy" id="217068"/>
    <lineage>
        <taxon>Bacteria</taxon>
        <taxon>Pseudomonadati</taxon>
        <taxon>Pseudomonadota</taxon>
        <taxon>Alphaproteobacteria</taxon>
        <taxon>Hyphomicrobiales</taxon>
        <taxon>Xanthobacteraceae</taxon>
        <taxon>Ancylobacter</taxon>
    </lineage>
</organism>
<reference evidence="4 5" key="1">
    <citation type="submission" date="2020-08" db="EMBL/GenBank/DDBJ databases">
        <title>Genomic Encyclopedia of Type Strains, Phase IV (KMG-IV): sequencing the most valuable type-strain genomes for metagenomic binning, comparative biology and taxonomic classification.</title>
        <authorList>
            <person name="Goeker M."/>
        </authorList>
    </citation>
    <scope>NUCLEOTIDE SEQUENCE [LARGE SCALE GENOMIC DNA]</scope>
    <source>
        <strain evidence="4 5">DSM 5895</strain>
    </source>
</reference>
<dbReference type="InterPro" id="IPR011611">
    <property type="entry name" value="PfkB_dom"/>
</dbReference>
<dbReference type="Gene3D" id="3.40.1190.20">
    <property type="match status" value="1"/>
</dbReference>
<dbReference type="EMBL" id="JACICD010000001">
    <property type="protein sequence ID" value="MBB3770387.1"/>
    <property type="molecule type" value="Genomic_DNA"/>
</dbReference>
<keyword evidence="5" id="KW-1185">Reference proteome</keyword>
<evidence type="ECO:0000313" key="5">
    <source>
        <dbReference type="Proteomes" id="UP000533469"/>
    </source>
</evidence>
<dbReference type="GO" id="GO:0004747">
    <property type="term" value="F:ribokinase activity"/>
    <property type="evidence" value="ECO:0007669"/>
    <property type="project" value="UniProtKB-EC"/>
</dbReference>
<dbReference type="PANTHER" id="PTHR47098">
    <property type="entry name" value="PROTEIN MAK32"/>
    <property type="match status" value="1"/>
</dbReference>
<evidence type="ECO:0000259" key="3">
    <source>
        <dbReference type="Pfam" id="PF00294"/>
    </source>
</evidence>
<dbReference type="Pfam" id="PF00294">
    <property type="entry name" value="PfkB"/>
    <property type="match status" value="1"/>
</dbReference>
<dbReference type="SUPFAM" id="SSF53613">
    <property type="entry name" value="Ribokinase-like"/>
    <property type="match status" value="2"/>
</dbReference>
<dbReference type="PROSITE" id="PS00584">
    <property type="entry name" value="PFKB_KINASES_2"/>
    <property type="match status" value="1"/>
</dbReference>
<dbReference type="InterPro" id="IPR002173">
    <property type="entry name" value="Carboh/pur_kinase_PfkB_CS"/>
</dbReference>
<evidence type="ECO:0000256" key="2">
    <source>
        <dbReference type="ARBA" id="ARBA00022777"/>
    </source>
</evidence>
<proteinExistence type="predicted"/>
<dbReference type="AlphaFoldDB" id="A0A839Z984"/>
<dbReference type="InterPro" id="IPR029056">
    <property type="entry name" value="Ribokinase-like"/>
</dbReference>
<protein>
    <submittedName>
        <fullName evidence="4">Ribokinase</fullName>
        <ecNumber evidence="4">2.7.1.15</ecNumber>
    </submittedName>
</protein>